<dbReference type="EMBL" id="OZ021737">
    <property type="protein sequence ID" value="CAK9317735.1"/>
    <property type="molecule type" value="Genomic_DNA"/>
</dbReference>
<protein>
    <submittedName>
        <fullName evidence="1">Uncharacterized protein</fullName>
    </submittedName>
</protein>
<name>A0ABP0YFW6_9ROSI</name>
<proteinExistence type="predicted"/>
<reference evidence="1 2" key="1">
    <citation type="submission" date="2024-03" db="EMBL/GenBank/DDBJ databases">
        <authorList>
            <person name="Gkanogiannis A."/>
            <person name="Becerra Lopez-Lavalle L."/>
        </authorList>
    </citation>
    <scope>NUCLEOTIDE SEQUENCE [LARGE SCALE GENOMIC DNA]</scope>
</reference>
<organism evidence="1 2">
    <name type="scientific">Citrullus colocynthis</name>
    <name type="common">colocynth</name>
    <dbReference type="NCBI Taxonomy" id="252529"/>
    <lineage>
        <taxon>Eukaryota</taxon>
        <taxon>Viridiplantae</taxon>
        <taxon>Streptophyta</taxon>
        <taxon>Embryophyta</taxon>
        <taxon>Tracheophyta</taxon>
        <taxon>Spermatophyta</taxon>
        <taxon>Magnoliopsida</taxon>
        <taxon>eudicotyledons</taxon>
        <taxon>Gunneridae</taxon>
        <taxon>Pentapetalae</taxon>
        <taxon>rosids</taxon>
        <taxon>fabids</taxon>
        <taxon>Cucurbitales</taxon>
        <taxon>Cucurbitaceae</taxon>
        <taxon>Benincaseae</taxon>
        <taxon>Citrullus</taxon>
    </lineage>
</organism>
<dbReference type="Proteomes" id="UP001642487">
    <property type="component" value="Chromosome 3"/>
</dbReference>
<accession>A0ABP0YFW6</accession>
<evidence type="ECO:0000313" key="2">
    <source>
        <dbReference type="Proteomes" id="UP001642487"/>
    </source>
</evidence>
<keyword evidence="2" id="KW-1185">Reference proteome</keyword>
<gene>
    <name evidence="1" type="ORF">CITCOLO1_LOCUS9651</name>
</gene>
<sequence length="102" mass="11846">MSSLDYHHNKQCIQSFCRDELRVACLHNFTRQSKIGRERLLPQKLVLLHIVQIKIQQGTQGTVRDIIANLFLLNYLHDYSWLSRPWKCVIKATSDLGAKLVA</sequence>
<evidence type="ECO:0000313" key="1">
    <source>
        <dbReference type="EMBL" id="CAK9317735.1"/>
    </source>
</evidence>